<dbReference type="PROSITE" id="PS50818">
    <property type="entry name" value="INTEIN_C_TER"/>
    <property type="match status" value="1"/>
</dbReference>
<dbReference type="Pfam" id="PF18431">
    <property type="entry name" value="RNAse_A_bac"/>
    <property type="match status" value="1"/>
</dbReference>
<feature type="compositionally biased region" description="Basic and acidic residues" evidence="2">
    <location>
        <begin position="694"/>
        <end position="707"/>
    </location>
</feature>
<keyword evidence="1" id="KW-0175">Coiled coil</keyword>
<feature type="compositionally biased region" description="Low complexity" evidence="2">
    <location>
        <begin position="1092"/>
        <end position="1105"/>
    </location>
</feature>
<accession>A0ABU2U6P4</accession>
<evidence type="ECO:0000256" key="2">
    <source>
        <dbReference type="SAM" id="MobiDB-lite"/>
    </source>
</evidence>
<dbReference type="Gene3D" id="2.80.10.50">
    <property type="match status" value="3"/>
</dbReference>
<dbReference type="Pfam" id="PF00652">
    <property type="entry name" value="Ricin_B_lectin"/>
    <property type="match status" value="1"/>
</dbReference>
<dbReference type="InterPro" id="IPR035992">
    <property type="entry name" value="Ricin_B-like_lectins"/>
</dbReference>
<dbReference type="InterPro" id="IPR030934">
    <property type="entry name" value="Intein_C"/>
</dbReference>
<dbReference type="PROSITE" id="PS50231">
    <property type="entry name" value="RICIN_B_LECTIN"/>
    <property type="match status" value="1"/>
</dbReference>
<dbReference type="SUPFAM" id="SSF51294">
    <property type="entry name" value="Hedgehog/intein (Hint) domain"/>
    <property type="match status" value="1"/>
</dbReference>
<dbReference type="RefSeq" id="WP_311700344.1">
    <property type="nucleotide sequence ID" value="NZ_JAVREY010000087.1"/>
</dbReference>
<feature type="compositionally biased region" description="Basic and acidic residues" evidence="2">
    <location>
        <begin position="1127"/>
        <end position="1151"/>
    </location>
</feature>
<feature type="signal peptide" evidence="3">
    <location>
        <begin position="1"/>
        <end position="32"/>
    </location>
</feature>
<dbReference type="SMART" id="SM00458">
    <property type="entry name" value="RICIN"/>
    <property type="match status" value="1"/>
</dbReference>
<dbReference type="SMART" id="SM00306">
    <property type="entry name" value="HintN"/>
    <property type="match status" value="1"/>
</dbReference>
<feature type="chain" id="PRO_5045607267" evidence="3">
    <location>
        <begin position="33"/>
        <end position="1632"/>
    </location>
</feature>
<evidence type="ECO:0000313" key="6">
    <source>
        <dbReference type="EMBL" id="MDT0468903.1"/>
    </source>
</evidence>
<feature type="compositionally biased region" description="Basic and acidic residues" evidence="2">
    <location>
        <begin position="1106"/>
        <end position="1119"/>
    </location>
</feature>
<keyword evidence="7" id="KW-1185">Reference proteome</keyword>
<protein>
    <submittedName>
        <fullName evidence="6">RICIN domain-containing protein</fullName>
    </submittedName>
</protein>
<feature type="domain" description="Ricin B lectin" evidence="5">
    <location>
        <begin position="369"/>
        <end position="501"/>
    </location>
</feature>
<evidence type="ECO:0000313" key="7">
    <source>
        <dbReference type="Proteomes" id="UP001183809"/>
    </source>
</evidence>
<dbReference type="InterPro" id="IPR006141">
    <property type="entry name" value="Intein_N"/>
</dbReference>
<dbReference type="SUPFAM" id="SSF50370">
    <property type="entry name" value="Ricin B-like lectins"/>
    <property type="match status" value="1"/>
</dbReference>
<feature type="region of interest" description="Disordered" evidence="2">
    <location>
        <begin position="894"/>
        <end position="913"/>
    </location>
</feature>
<feature type="compositionally biased region" description="Basic and acidic residues" evidence="2">
    <location>
        <begin position="715"/>
        <end position="789"/>
    </location>
</feature>
<dbReference type="Gene3D" id="2.170.16.10">
    <property type="entry name" value="Hedgehog/Intein (Hint) domain"/>
    <property type="match status" value="1"/>
</dbReference>
<dbReference type="CDD" id="cd00081">
    <property type="entry name" value="Hint"/>
    <property type="match status" value="1"/>
</dbReference>
<evidence type="ECO:0000256" key="1">
    <source>
        <dbReference type="SAM" id="Coils"/>
    </source>
</evidence>
<dbReference type="NCBIfam" id="TIGR01443">
    <property type="entry name" value="intein_Cterm"/>
    <property type="match status" value="1"/>
</dbReference>
<evidence type="ECO:0000256" key="3">
    <source>
        <dbReference type="SAM" id="SignalP"/>
    </source>
</evidence>
<dbReference type="Pfam" id="PF07591">
    <property type="entry name" value="PT-HINT"/>
    <property type="match status" value="1"/>
</dbReference>
<feature type="domain" description="Hint" evidence="4">
    <location>
        <begin position="1351"/>
        <end position="1447"/>
    </location>
</feature>
<dbReference type="PROSITE" id="PS50817">
    <property type="entry name" value="INTEIN_N_TER"/>
    <property type="match status" value="1"/>
</dbReference>
<feature type="region of interest" description="Disordered" evidence="2">
    <location>
        <begin position="1090"/>
        <end position="1157"/>
    </location>
</feature>
<proteinExistence type="predicted"/>
<feature type="compositionally biased region" description="Low complexity" evidence="2">
    <location>
        <begin position="790"/>
        <end position="801"/>
    </location>
</feature>
<dbReference type="InterPro" id="IPR036844">
    <property type="entry name" value="Hint_dom_sf"/>
</dbReference>
<organism evidence="6 7">
    <name type="scientific">Streptomyces gibsoniae</name>
    <dbReference type="NCBI Taxonomy" id="3075529"/>
    <lineage>
        <taxon>Bacteria</taxon>
        <taxon>Bacillati</taxon>
        <taxon>Actinomycetota</taxon>
        <taxon>Actinomycetes</taxon>
        <taxon>Kitasatosporales</taxon>
        <taxon>Streptomycetaceae</taxon>
        <taxon>Streptomyces</taxon>
    </lineage>
</organism>
<dbReference type="EMBL" id="JAVREY010000087">
    <property type="protein sequence ID" value="MDT0468903.1"/>
    <property type="molecule type" value="Genomic_DNA"/>
</dbReference>
<sequence>MRSRPWFRLPGTRRSRKLAPALTAVTSLAVLAGLTVQPGSSMPPSALVADSYDGFDVKGAEQLRQDQCLMAGALRLGGPGMYGLAQDALNQPADKLHGAANRDYWTDTPLSKAYDQDKSSSDKEESALYAHIGDWQIRGLSTPGGFESKADFEWPPGTAGDDRQNFFAQTGLFKWVSDQFWKGEDDFYQDPTPKADDATVKAVKDLGTPLYGSNPDPSAPDWGQASAEHQAWDALVNWSIEPTGADNARLFLSSGGFPRTAPEPGSLEFRLAVEDLKTRFASCAWRSPVDPDKVLGKEVAAASAEWQQEVASQAGQRNQILDANRDATKALAAGAKALGEMLGQSWIADHLTRWQEYWAPGGIGWIGESPAVIQVEAAQGKCLDVQGGGKTNGTPVQIYTCNGSAAQQWQIFGYPHGYALFNVNAQKCLDVQSGSAVNGTKIQIWTCNNTPAQQWKFDVRAASELRNAATDKCLDLHKFDNGYDSWQWDCNGSDPQKFRLVAKGHEGTDKLDYPDKAQFDKAKKGVADAQAQAKKQLGVLQAQLEIAKKAAAGSDTATQAAYTIADGNGAPRGRGLLVGQQKAQVTRGAAAALAAMEKAGETAEAATRASAGDSQTIAQRALAQAAQSKAEFRKEAARTAEAQAKAAADAAKIHRDNAKADKETAEAKLGVAVKAEGDAKAAAADAHAKRLAAEAEEKTAKAEKETAAAKQAETAQDKKAAEDQASKAKDAKEKADAAEKTAGDKRDAAVKARDDAKSKRDDAWDAEQKADAARAKADAKDAYADKVESGDAAGDARAAANDADKAADDAETAAKNARADADAATQAAADADAAATRAEAAAKRARSDADAAQADKLKADAAVKTATSAVADAIKASQDASAEATAAVKLADEAEQHAKNAKSQADAANTEAGKALAASAKAAGFAHVTAQAAVDADKAAEQVANPANDAVQLGSAYVDTDSAAGLVVLTGQASKSIADQQQAVADAHAKNAQAEADAAKNIADQAKGDAKEAYQHAANAAQYAADARTYSKEALGYAADAANAAAAAAASLARTIDYDNQAADDAAAADKAADNADGYAKDARDSADAAELDAQAARSAAAQAEQDAKDARAAADRADAAATEAEQAAKDADKYAKEAQDAADQAERAKANEQVQTGAATGVGGVFSVIDDIKQHGEPEQLPNECHGLDCNTLVFIAHFDAVVSYYLCLNPDVPATEAGCPAEDTIFLKTLTVPNLTKKVKVPAWDVTVDVWKGIFNSIKGDFTGCYHKITGDGDGTLGDCAWAATWLPLGGPLGKVADAIRSMDAALRSGEGVADALKALKTLDVDAKTLADIERQVDVYEEARTACKVNSFPGTTEVVLADGSHKALRDVRTGDLLLATDPATGRAQGEPVTRTFHHTTVDLVDVVLTDGGRLTSTPGHRFYVTGRGWTLVSDLRHGDTLRGPDGTLRTVAALHDRRQATPRTVYDLTVSGLHTFYAVAGSNTPVLVHNCDNLALDESQFPDAHTLEEHVKPNEEEGKALSEAKTRKYGKPTSNSVWMDEATAQKVLDFALDKNASRITRWMRTQGGSSELTFRGTFGPDGSSLGKVYWADRATEDAGNEFFIKLVKAPKGPGIPKHPRGYYVQTFYPI</sequence>
<comment type="caution">
    <text evidence="6">The sequence shown here is derived from an EMBL/GenBank/DDBJ whole genome shotgun (WGS) entry which is preliminary data.</text>
</comment>
<dbReference type="InterPro" id="IPR000772">
    <property type="entry name" value="Ricin_B_lectin"/>
</dbReference>
<feature type="coiled-coil region" evidence="1">
    <location>
        <begin position="977"/>
        <end position="1009"/>
    </location>
</feature>
<dbReference type="CDD" id="cd00161">
    <property type="entry name" value="beta-trefoil_Ricin-like"/>
    <property type="match status" value="1"/>
</dbReference>
<feature type="compositionally biased region" description="Low complexity" evidence="2">
    <location>
        <begin position="822"/>
        <end position="832"/>
    </location>
</feature>
<dbReference type="Proteomes" id="UP001183809">
    <property type="component" value="Unassembled WGS sequence"/>
</dbReference>
<dbReference type="InterPro" id="IPR003587">
    <property type="entry name" value="Hint_dom_N"/>
</dbReference>
<feature type="region of interest" description="Disordered" evidence="2">
    <location>
        <begin position="694"/>
        <end position="832"/>
    </location>
</feature>
<reference evidence="7" key="1">
    <citation type="submission" date="2023-07" db="EMBL/GenBank/DDBJ databases">
        <title>30 novel species of actinomycetes from the DSMZ collection.</title>
        <authorList>
            <person name="Nouioui I."/>
        </authorList>
    </citation>
    <scope>NUCLEOTIDE SEQUENCE [LARGE SCALE GENOMIC DNA]</scope>
    <source>
        <strain evidence="7">DSM 41699</strain>
    </source>
</reference>
<keyword evidence="3" id="KW-0732">Signal</keyword>
<gene>
    <name evidence="6" type="ORF">RM764_39030</name>
</gene>
<evidence type="ECO:0000259" key="5">
    <source>
        <dbReference type="SMART" id="SM00458"/>
    </source>
</evidence>
<dbReference type="InterPro" id="IPR041436">
    <property type="entry name" value="RNAse_A_bac"/>
</dbReference>
<name>A0ABU2U6P4_9ACTN</name>
<evidence type="ECO:0000259" key="4">
    <source>
        <dbReference type="SMART" id="SM00306"/>
    </source>
</evidence>